<organism evidence="1 2">
    <name type="scientific">Carnegiea gigantea</name>
    <dbReference type="NCBI Taxonomy" id="171969"/>
    <lineage>
        <taxon>Eukaryota</taxon>
        <taxon>Viridiplantae</taxon>
        <taxon>Streptophyta</taxon>
        <taxon>Embryophyta</taxon>
        <taxon>Tracheophyta</taxon>
        <taxon>Spermatophyta</taxon>
        <taxon>Magnoliopsida</taxon>
        <taxon>eudicotyledons</taxon>
        <taxon>Gunneridae</taxon>
        <taxon>Pentapetalae</taxon>
        <taxon>Caryophyllales</taxon>
        <taxon>Cactineae</taxon>
        <taxon>Cactaceae</taxon>
        <taxon>Cactoideae</taxon>
        <taxon>Echinocereeae</taxon>
        <taxon>Carnegiea</taxon>
    </lineage>
</organism>
<evidence type="ECO:0000313" key="1">
    <source>
        <dbReference type="EMBL" id="KAJ8447191.1"/>
    </source>
</evidence>
<gene>
    <name evidence="1" type="ORF">Cgig2_030422</name>
</gene>
<accession>A0A9Q1KME6</accession>
<protein>
    <submittedName>
        <fullName evidence="1">Uncharacterized protein</fullName>
    </submittedName>
</protein>
<comment type="caution">
    <text evidence="1">The sequence shown here is derived from an EMBL/GenBank/DDBJ whole genome shotgun (WGS) entry which is preliminary data.</text>
</comment>
<name>A0A9Q1KME6_9CARY</name>
<keyword evidence="2" id="KW-1185">Reference proteome</keyword>
<reference evidence="1" key="1">
    <citation type="submission" date="2022-04" db="EMBL/GenBank/DDBJ databases">
        <title>Carnegiea gigantea Genome sequencing and assembly v2.</title>
        <authorList>
            <person name="Copetti D."/>
            <person name="Sanderson M.J."/>
            <person name="Burquez A."/>
            <person name="Wojciechowski M.F."/>
        </authorList>
    </citation>
    <scope>NUCLEOTIDE SEQUENCE</scope>
    <source>
        <strain evidence="1">SGP5-SGP5p</strain>
        <tissue evidence="1">Aerial part</tissue>
    </source>
</reference>
<proteinExistence type="predicted"/>
<dbReference type="EMBL" id="JAKOGI010000040">
    <property type="protein sequence ID" value="KAJ8447191.1"/>
    <property type="molecule type" value="Genomic_DNA"/>
</dbReference>
<dbReference type="AlphaFoldDB" id="A0A9Q1KME6"/>
<dbReference type="Proteomes" id="UP001153076">
    <property type="component" value="Unassembled WGS sequence"/>
</dbReference>
<sequence>MEFYSTSQPSKPPSWCKSLGFSHFRLELLMSLRSRCRGSLGPKRLMARSLTCGRWGRLTATDRGHLLEALCVSSQILKVVWLRGTIVNEIDLSCLGFDPTALFLLSVLGEGSCDFLRVGILILEVRKHRPSLPCIKEREVGLELREKEHIRETRNTLRLFLKNKEAGGREEKIVFKIRQLRELAEREGLWLVVLPNVVLEVSHGRPFFESWFTKRAPNQLAIFLIGNIGPTGRSVHKEKVVLLIL</sequence>
<evidence type="ECO:0000313" key="2">
    <source>
        <dbReference type="Proteomes" id="UP001153076"/>
    </source>
</evidence>